<organism evidence="1 2">
    <name type="scientific">Panicum virgatum</name>
    <name type="common">Blackwell switchgrass</name>
    <dbReference type="NCBI Taxonomy" id="38727"/>
    <lineage>
        <taxon>Eukaryota</taxon>
        <taxon>Viridiplantae</taxon>
        <taxon>Streptophyta</taxon>
        <taxon>Embryophyta</taxon>
        <taxon>Tracheophyta</taxon>
        <taxon>Spermatophyta</taxon>
        <taxon>Magnoliopsida</taxon>
        <taxon>Liliopsida</taxon>
        <taxon>Poales</taxon>
        <taxon>Poaceae</taxon>
        <taxon>PACMAD clade</taxon>
        <taxon>Panicoideae</taxon>
        <taxon>Panicodae</taxon>
        <taxon>Paniceae</taxon>
        <taxon>Panicinae</taxon>
        <taxon>Panicum</taxon>
        <taxon>Panicum sect. Hiantes</taxon>
    </lineage>
</organism>
<sequence>MISTTNKITAPCMSTGMAIKMQLELLRLNSISGSEGAILSSVAKLGKDIKMQLEFFRLHPED</sequence>
<gene>
    <name evidence="1" type="ORF">PVAP13_3KG402000</name>
</gene>
<proteinExistence type="predicted"/>
<keyword evidence="2" id="KW-1185">Reference proteome</keyword>
<accession>A0A8T0V6C5</accession>
<dbReference type="EMBL" id="CM029041">
    <property type="protein sequence ID" value="KAG2629046.1"/>
    <property type="molecule type" value="Genomic_DNA"/>
</dbReference>
<dbReference type="AlphaFoldDB" id="A0A8T0V6C5"/>
<dbReference type="Proteomes" id="UP000823388">
    <property type="component" value="Chromosome 3K"/>
</dbReference>
<protein>
    <submittedName>
        <fullName evidence="1">Uncharacterized protein</fullName>
    </submittedName>
</protein>
<reference evidence="1" key="1">
    <citation type="submission" date="2020-05" db="EMBL/GenBank/DDBJ databases">
        <title>WGS assembly of Panicum virgatum.</title>
        <authorList>
            <person name="Lovell J.T."/>
            <person name="Jenkins J."/>
            <person name="Shu S."/>
            <person name="Juenger T.E."/>
            <person name="Schmutz J."/>
        </authorList>
    </citation>
    <scope>NUCLEOTIDE SEQUENCE</scope>
    <source>
        <strain evidence="1">AP13</strain>
    </source>
</reference>
<evidence type="ECO:0000313" key="2">
    <source>
        <dbReference type="Proteomes" id="UP000823388"/>
    </source>
</evidence>
<name>A0A8T0V6C5_PANVG</name>
<evidence type="ECO:0000313" key="1">
    <source>
        <dbReference type="EMBL" id="KAG2629046.1"/>
    </source>
</evidence>
<comment type="caution">
    <text evidence="1">The sequence shown here is derived from an EMBL/GenBank/DDBJ whole genome shotgun (WGS) entry which is preliminary data.</text>
</comment>